<evidence type="ECO:0000256" key="4">
    <source>
        <dbReference type="ARBA" id="ARBA00015368"/>
    </source>
</evidence>
<reference evidence="12" key="1">
    <citation type="submission" date="2023-06" db="EMBL/GenBank/DDBJ databases">
        <title>Conoideocrella luteorostrata (Hypocreales: Clavicipitaceae), a potential biocontrol fungus for elongate hemlock scale in United States Christmas tree production areas.</title>
        <authorList>
            <person name="Barrett H."/>
            <person name="Lovett B."/>
            <person name="Macias A.M."/>
            <person name="Stajich J.E."/>
            <person name="Kasson M.T."/>
        </authorList>
    </citation>
    <scope>NUCLEOTIDE SEQUENCE</scope>
    <source>
        <strain evidence="12">ARSEF 14590</strain>
    </source>
</reference>
<name>A0AAJ0CHT1_9HYPO</name>
<feature type="non-terminal residue" evidence="12">
    <location>
        <position position="120"/>
    </location>
</feature>
<dbReference type="GO" id="GO:0033617">
    <property type="term" value="P:mitochondrial respiratory chain complex IV assembly"/>
    <property type="evidence" value="ECO:0007669"/>
    <property type="project" value="TreeGrafter"/>
</dbReference>
<keyword evidence="8 11" id="KW-1133">Transmembrane helix</keyword>
<evidence type="ECO:0000256" key="3">
    <source>
        <dbReference type="ARBA" id="ARBA00008370"/>
    </source>
</evidence>
<evidence type="ECO:0000256" key="10">
    <source>
        <dbReference type="ARBA" id="ARBA00023136"/>
    </source>
</evidence>
<evidence type="ECO:0000256" key="5">
    <source>
        <dbReference type="ARBA" id="ARBA00019222"/>
    </source>
</evidence>
<comment type="caution">
    <text evidence="12">The sequence shown here is derived from an EMBL/GenBank/DDBJ whole genome shotgun (WGS) entry which is preliminary data.</text>
</comment>
<keyword evidence="9" id="KW-0496">Mitochondrion</keyword>
<accession>A0AAJ0CHT1</accession>
<evidence type="ECO:0000256" key="11">
    <source>
        <dbReference type="SAM" id="Phobius"/>
    </source>
</evidence>
<sequence>MPAFQSNKFRGSGEASKVGSQYRRLMSKHPFVMFGLPFLAVVVAGSFVLTPAAAIRYERHDRKVRQMTKEAELGVRRGARKVDMKEEYYVSLSPNSVIFWRFGDVGDGISIYECCHDTKS</sequence>
<proteinExistence type="inferred from homology"/>
<evidence type="ECO:0000256" key="7">
    <source>
        <dbReference type="ARBA" id="ARBA00022792"/>
    </source>
</evidence>
<dbReference type="GO" id="GO:0005743">
    <property type="term" value="C:mitochondrial inner membrane"/>
    <property type="evidence" value="ECO:0007669"/>
    <property type="project" value="UniProtKB-SubCell"/>
</dbReference>
<dbReference type="EMBL" id="JASWJB010000299">
    <property type="protein sequence ID" value="KAK2591922.1"/>
    <property type="molecule type" value="Genomic_DNA"/>
</dbReference>
<evidence type="ECO:0000313" key="13">
    <source>
        <dbReference type="Proteomes" id="UP001251528"/>
    </source>
</evidence>
<protein>
    <recommendedName>
        <fullName evidence="4">Cytochrome c oxidase assembly protein COX16, mitochondrial</fullName>
    </recommendedName>
    <alternativeName>
        <fullName evidence="5">Cytochrome c oxidase assembly protein cox16, mitochondrial</fullName>
    </alternativeName>
</protein>
<organism evidence="12 13">
    <name type="scientific">Conoideocrella luteorostrata</name>
    <dbReference type="NCBI Taxonomy" id="1105319"/>
    <lineage>
        <taxon>Eukaryota</taxon>
        <taxon>Fungi</taxon>
        <taxon>Dikarya</taxon>
        <taxon>Ascomycota</taxon>
        <taxon>Pezizomycotina</taxon>
        <taxon>Sordariomycetes</taxon>
        <taxon>Hypocreomycetidae</taxon>
        <taxon>Hypocreales</taxon>
        <taxon>Clavicipitaceae</taxon>
        <taxon>Conoideocrella</taxon>
    </lineage>
</organism>
<dbReference type="InterPro" id="IPR020164">
    <property type="entry name" value="Cyt_c_Oxase_assmbl_COX16"/>
</dbReference>
<feature type="transmembrane region" description="Helical" evidence="11">
    <location>
        <begin position="31"/>
        <end position="55"/>
    </location>
</feature>
<dbReference type="PANTHER" id="PTHR17130">
    <property type="entry name" value="MITOCHONDRIAL OUTER MEMBRANE PROTEIN 25"/>
    <property type="match status" value="1"/>
</dbReference>
<dbReference type="Proteomes" id="UP001251528">
    <property type="component" value="Unassembled WGS sequence"/>
</dbReference>
<dbReference type="AlphaFoldDB" id="A0AAJ0CHT1"/>
<keyword evidence="13" id="KW-1185">Reference proteome</keyword>
<keyword evidence="10 11" id="KW-0472">Membrane</keyword>
<evidence type="ECO:0000256" key="9">
    <source>
        <dbReference type="ARBA" id="ARBA00023128"/>
    </source>
</evidence>
<dbReference type="PANTHER" id="PTHR17130:SF14">
    <property type="entry name" value="CYTOCHROME C OXIDASE ASSEMBLY PROTEIN COX16 HOMOLOG, MITOCHONDRIAL"/>
    <property type="match status" value="1"/>
</dbReference>
<gene>
    <name evidence="12" type="primary">COX16</name>
    <name evidence="12" type="ORF">QQS21_010364</name>
</gene>
<comment type="subcellular location">
    <subcellularLocation>
        <location evidence="2">Mitochondrion inner membrane</location>
        <topology evidence="2">Single-pass membrane protein</topology>
    </subcellularLocation>
</comment>
<keyword evidence="6 11" id="KW-0812">Transmembrane</keyword>
<comment type="function">
    <text evidence="1">Required for the assembly of the mitochondrial respiratory chain complex IV (CIV), also known as cytochrome c oxidase. May participate in merging the COX1 and COX2 assembly lines.</text>
</comment>
<evidence type="ECO:0000256" key="6">
    <source>
        <dbReference type="ARBA" id="ARBA00022692"/>
    </source>
</evidence>
<dbReference type="Pfam" id="PF14138">
    <property type="entry name" value="COX16"/>
    <property type="match status" value="1"/>
</dbReference>
<evidence type="ECO:0000256" key="8">
    <source>
        <dbReference type="ARBA" id="ARBA00022989"/>
    </source>
</evidence>
<evidence type="ECO:0000256" key="2">
    <source>
        <dbReference type="ARBA" id="ARBA00004434"/>
    </source>
</evidence>
<keyword evidence="7" id="KW-0999">Mitochondrion inner membrane</keyword>
<evidence type="ECO:0000256" key="1">
    <source>
        <dbReference type="ARBA" id="ARBA00002490"/>
    </source>
</evidence>
<evidence type="ECO:0000313" key="12">
    <source>
        <dbReference type="EMBL" id="KAK2591922.1"/>
    </source>
</evidence>
<comment type="similarity">
    <text evidence="3">Belongs to the COX16 family.</text>
</comment>